<dbReference type="HOGENOM" id="CLU_036805_8_0_11"/>
<dbReference type="STRING" id="558173.CDOO_00695"/>
<organism evidence="8 9">
    <name type="scientific">Corynebacterium doosanense CAU 212 = DSM 45436</name>
    <dbReference type="NCBI Taxonomy" id="558173"/>
    <lineage>
        <taxon>Bacteria</taxon>
        <taxon>Bacillati</taxon>
        <taxon>Actinomycetota</taxon>
        <taxon>Actinomycetes</taxon>
        <taxon>Mycobacteriales</taxon>
        <taxon>Corynebacteriaceae</taxon>
        <taxon>Corynebacterium</taxon>
    </lineage>
</organism>
<dbReference type="NCBIfam" id="NF033543">
    <property type="entry name" value="transpos_IS256"/>
    <property type="match status" value="1"/>
</dbReference>
<reference evidence="8 9" key="1">
    <citation type="submission" date="2013-09" db="EMBL/GenBank/DDBJ databases">
        <title>Complete genome sequence of Corynebacterium doosanense CAU 212(T) (=DSM 45436(T)), isolated from activated sludge.</title>
        <authorList>
            <person name="Schaffert L."/>
            <person name="Albersmeier A."/>
            <person name="Kalinowski J."/>
            <person name="Ruckert C."/>
        </authorList>
    </citation>
    <scope>NUCLEOTIDE SEQUENCE [LARGE SCALE GENOMIC DNA]</scope>
    <source>
        <strain evidence="8 9">CAU 212</strain>
    </source>
</reference>
<dbReference type="eggNOG" id="COG3328">
    <property type="taxonomic scope" value="Bacteria"/>
</dbReference>
<evidence type="ECO:0000256" key="3">
    <source>
        <dbReference type="ARBA" id="ARBA00022578"/>
    </source>
</evidence>
<dbReference type="Pfam" id="PF00872">
    <property type="entry name" value="Transposase_mut"/>
    <property type="match status" value="1"/>
</dbReference>
<protein>
    <recommendedName>
        <fullName evidence="6">Mutator family transposase</fullName>
    </recommendedName>
</protein>
<keyword evidence="6" id="KW-0814">Transposable element</keyword>
<dbReference type="Proteomes" id="UP000029914">
    <property type="component" value="Chromosome"/>
</dbReference>
<dbReference type="GO" id="GO:0006313">
    <property type="term" value="P:DNA transposition"/>
    <property type="evidence" value="ECO:0007669"/>
    <property type="project" value="UniProtKB-UniRule"/>
</dbReference>
<name>A0A097ICZ8_9CORY</name>
<sequence length="426" mass="46654">MSTQRGTPPHSHSGVHAQLDALLSADPQAMFAELVRAGLQALIEAEAATKIGADRYERSEGRTTHRNGHRTKTVSTPAGDIEARIPKLRSGSFFPALLERRRRVDRALYAVIMQAYVHGVSTRGVDDLVRALGVDTGISKSEVSRICADLDAEVEAFRTRTLAHTQFPYVFADATFCKVRIGAHVVSHALVVATGVSVDGTREVLGTAVGDSESYEFWSDFLRSLKARGLTGVHLVISDAHAGLKAAVAQQFVGAAWQRCRVHFMRNLHGAVASKHAPAVTAAVKTIFAHTDPADVAAQWDQVTDTFADSFPKVIAMMREAKTDVLAFTAFPKGHWQKIWSNNPIERLNKEIKRRADVVEIFPNPAAFLRLATSVVIDQHDEWQVGRRYLSDTSMAELRAVIAAKQQALDTGSGYDQPTELVDHCD</sequence>
<evidence type="ECO:0000256" key="2">
    <source>
        <dbReference type="ARBA" id="ARBA00010961"/>
    </source>
</evidence>
<gene>
    <name evidence="8" type="ORF">CDOO_00695</name>
</gene>
<evidence type="ECO:0000256" key="5">
    <source>
        <dbReference type="ARBA" id="ARBA00023172"/>
    </source>
</evidence>
<comment type="similarity">
    <text evidence="2 6">Belongs to the transposase mutator family.</text>
</comment>
<comment type="function">
    <text evidence="1 6">Required for the transposition of the insertion element.</text>
</comment>
<evidence type="ECO:0000256" key="4">
    <source>
        <dbReference type="ARBA" id="ARBA00023125"/>
    </source>
</evidence>
<dbReference type="GO" id="GO:0004803">
    <property type="term" value="F:transposase activity"/>
    <property type="evidence" value="ECO:0007669"/>
    <property type="project" value="UniProtKB-UniRule"/>
</dbReference>
<keyword evidence="9" id="KW-1185">Reference proteome</keyword>
<feature type="compositionally biased region" description="Basic and acidic residues" evidence="7">
    <location>
        <begin position="54"/>
        <end position="63"/>
    </location>
</feature>
<proteinExistence type="inferred from homology"/>
<feature type="region of interest" description="Disordered" evidence="7">
    <location>
        <begin position="54"/>
        <end position="74"/>
    </location>
</feature>
<accession>A0A097ICZ8</accession>
<evidence type="ECO:0000256" key="6">
    <source>
        <dbReference type="RuleBase" id="RU365089"/>
    </source>
</evidence>
<keyword evidence="4 6" id="KW-0238">DNA-binding</keyword>
<keyword evidence="3 6" id="KW-0815">Transposition</keyword>
<dbReference type="PANTHER" id="PTHR33217">
    <property type="entry name" value="TRANSPOSASE FOR INSERTION SEQUENCE ELEMENT IS1081"/>
    <property type="match status" value="1"/>
</dbReference>
<evidence type="ECO:0000256" key="1">
    <source>
        <dbReference type="ARBA" id="ARBA00002190"/>
    </source>
</evidence>
<keyword evidence="5 6" id="KW-0233">DNA recombination</keyword>
<dbReference type="AlphaFoldDB" id="A0A097ICZ8"/>
<evidence type="ECO:0000313" key="9">
    <source>
        <dbReference type="Proteomes" id="UP000029914"/>
    </source>
</evidence>
<evidence type="ECO:0000313" key="8">
    <source>
        <dbReference type="EMBL" id="AIT59999.1"/>
    </source>
</evidence>
<dbReference type="InterPro" id="IPR001207">
    <property type="entry name" value="Transposase_mutator"/>
</dbReference>
<dbReference type="EMBL" id="CP006764">
    <property type="protein sequence ID" value="AIT59999.1"/>
    <property type="molecule type" value="Genomic_DNA"/>
</dbReference>
<evidence type="ECO:0000256" key="7">
    <source>
        <dbReference type="SAM" id="MobiDB-lite"/>
    </source>
</evidence>
<dbReference type="GO" id="GO:0003677">
    <property type="term" value="F:DNA binding"/>
    <property type="evidence" value="ECO:0007669"/>
    <property type="project" value="UniProtKB-UniRule"/>
</dbReference>
<dbReference type="KEGG" id="cdo:CDOO_00695"/>
<dbReference type="PANTHER" id="PTHR33217:SF7">
    <property type="entry name" value="TRANSPOSASE FOR INSERTION SEQUENCE ELEMENT IS1081"/>
    <property type="match status" value="1"/>
</dbReference>